<evidence type="ECO:0000256" key="1">
    <source>
        <dbReference type="SAM" id="Phobius"/>
    </source>
</evidence>
<feature type="transmembrane region" description="Helical" evidence="1">
    <location>
        <begin position="69"/>
        <end position="89"/>
    </location>
</feature>
<name>A0ABR3TYK3_9PEZI</name>
<reference evidence="2 3" key="1">
    <citation type="journal article" date="2023" name="Plant Dis.">
        <title>First Report of Diplodia intermedia Causing Canker and Dieback Diseases on Apple Trees in Canada.</title>
        <authorList>
            <person name="Ellouze W."/>
            <person name="Ilyukhin E."/>
            <person name="Sulman M."/>
            <person name="Ali S."/>
        </authorList>
    </citation>
    <scope>NUCLEOTIDE SEQUENCE [LARGE SCALE GENOMIC DNA]</scope>
    <source>
        <strain evidence="2 3">M45-28</strain>
    </source>
</reference>
<comment type="caution">
    <text evidence="2">The sequence shown here is derived from an EMBL/GenBank/DDBJ whole genome shotgun (WGS) entry which is preliminary data.</text>
</comment>
<dbReference type="Proteomes" id="UP001521184">
    <property type="component" value="Unassembled WGS sequence"/>
</dbReference>
<evidence type="ECO:0000313" key="2">
    <source>
        <dbReference type="EMBL" id="KAL1647074.1"/>
    </source>
</evidence>
<dbReference type="EMBL" id="JAKEKT020000013">
    <property type="protein sequence ID" value="KAL1647074.1"/>
    <property type="molecule type" value="Genomic_DNA"/>
</dbReference>
<evidence type="ECO:0000313" key="3">
    <source>
        <dbReference type="Proteomes" id="UP001521184"/>
    </source>
</evidence>
<gene>
    <name evidence="2" type="ORF">SLS58_002844</name>
</gene>
<keyword evidence="1" id="KW-0472">Membrane</keyword>
<keyword evidence="1" id="KW-0812">Transmembrane</keyword>
<proteinExistence type="predicted"/>
<keyword evidence="1" id="KW-1133">Transmembrane helix</keyword>
<accession>A0ABR3TYK3</accession>
<sequence>MPTLWTNGWFMGAVVLLIISTEFAFSFIVAYLQTQSTFRLAALWAIVQPTISFCLILSTAKHVGIINILIGWGCTFATLTAFNMVVFSVGRQDTSTTINGIPVFETVEGIAKLSIFWAVVKLLHWHSQRKTSLFAEFKDSAVALYDQVVLYLTLQNIQ</sequence>
<feature type="transmembrane region" description="Helical" evidence="1">
    <location>
        <begin position="38"/>
        <end position="57"/>
    </location>
</feature>
<feature type="transmembrane region" description="Helical" evidence="1">
    <location>
        <begin position="9"/>
        <end position="32"/>
    </location>
</feature>
<protein>
    <submittedName>
        <fullName evidence="2">Uncharacterized protein</fullName>
    </submittedName>
</protein>
<organism evidence="2 3">
    <name type="scientific">Diplodia intermedia</name>
    <dbReference type="NCBI Taxonomy" id="856260"/>
    <lineage>
        <taxon>Eukaryota</taxon>
        <taxon>Fungi</taxon>
        <taxon>Dikarya</taxon>
        <taxon>Ascomycota</taxon>
        <taxon>Pezizomycotina</taxon>
        <taxon>Dothideomycetes</taxon>
        <taxon>Dothideomycetes incertae sedis</taxon>
        <taxon>Botryosphaeriales</taxon>
        <taxon>Botryosphaeriaceae</taxon>
        <taxon>Diplodia</taxon>
    </lineage>
</organism>
<keyword evidence="3" id="KW-1185">Reference proteome</keyword>